<dbReference type="Gene3D" id="4.10.1000.10">
    <property type="entry name" value="Zinc finger, CCCH-type"/>
    <property type="match status" value="1"/>
</dbReference>
<dbReference type="Gene3D" id="2.40.40.10">
    <property type="entry name" value="RlpA-like domain"/>
    <property type="match status" value="1"/>
</dbReference>
<keyword evidence="2 8" id="KW-0732">Signal</keyword>
<dbReference type="InterPro" id="IPR051477">
    <property type="entry name" value="Expansin_CellWall"/>
</dbReference>
<dbReference type="PANTHER" id="PTHR31836">
    <property type="match status" value="1"/>
</dbReference>
<dbReference type="Pfam" id="PF00642">
    <property type="entry name" value="zf-CCCH"/>
    <property type="match status" value="1"/>
</dbReference>
<reference evidence="10" key="1">
    <citation type="submission" date="2016-04" db="EMBL/GenBank/DDBJ databases">
        <authorList>
            <person name="Evans L.H."/>
            <person name="Alamgir A."/>
            <person name="Owens N."/>
            <person name="Weber N.D."/>
            <person name="Virtaneva K."/>
            <person name="Barbian K."/>
            <person name="Babar A."/>
            <person name="Rosenke K."/>
        </authorList>
    </citation>
    <scope>NUCLEOTIDE SEQUENCE [LARGE SCALE GENOMIC DNA]</scope>
    <source>
        <strain evidence="10">CBS 101.48</strain>
    </source>
</reference>
<protein>
    <recommendedName>
        <fullName evidence="9">C3H1-type domain-containing protein</fullName>
    </recommendedName>
</protein>
<evidence type="ECO:0000313" key="11">
    <source>
        <dbReference type="Proteomes" id="UP000078561"/>
    </source>
</evidence>
<keyword evidence="11" id="KW-1185">Reference proteome</keyword>
<dbReference type="FunFam" id="4.10.1000.10:FF:000001">
    <property type="entry name" value="zinc finger CCCH domain-containing protein 15-like"/>
    <property type="match status" value="1"/>
</dbReference>
<dbReference type="CDD" id="cd22191">
    <property type="entry name" value="DPBB_RlpA_EXP_N-like"/>
    <property type="match status" value="1"/>
</dbReference>
<organism evidence="10">
    <name type="scientific">Absidia glauca</name>
    <name type="common">Pin mould</name>
    <dbReference type="NCBI Taxonomy" id="4829"/>
    <lineage>
        <taxon>Eukaryota</taxon>
        <taxon>Fungi</taxon>
        <taxon>Fungi incertae sedis</taxon>
        <taxon>Mucoromycota</taxon>
        <taxon>Mucoromycotina</taxon>
        <taxon>Mucoromycetes</taxon>
        <taxon>Mucorales</taxon>
        <taxon>Cunninghamellaceae</taxon>
        <taxon>Absidia</taxon>
    </lineage>
</organism>
<dbReference type="STRING" id="4829.A0A163JFU6"/>
<evidence type="ECO:0000256" key="3">
    <source>
        <dbReference type="ARBA" id="ARBA00022737"/>
    </source>
</evidence>
<evidence type="ECO:0000313" key="10">
    <source>
        <dbReference type="EMBL" id="SAM01101.1"/>
    </source>
</evidence>
<sequence length="352" mass="37428">MLPCVLHFISVLPLFGVTSGIPIPSSLFSNSAPRQVIAQRDLYTGEGTYYEVPGTGSCGQSDTDDESVVAVNRLQMNNGADPNSNPECEKQVEIQGDQGTTTARVVDTCVACLEGDLDMSPKGVKISDKLDKSQQLYKTELCRNWQEMGQCKYGKKCCFAHGVKDLKVAQRHSRCSDPVTPILTWLNLNATIPNNSNLTAPSPPSSSICTIEASSANKSPSSTAPSRFSATTKSPALLPSPSPSTSITTFSSSSASSLSSSPTLSSSALSVPSYHTRSFAEGSTAPAFPLIYRPVTTASLTAPSSWLATTNPGFSSIWLPISHHCSYHQNSSLTTTSDGDRLTGNHASFSDW</sequence>
<dbReference type="InterPro" id="IPR036908">
    <property type="entry name" value="RlpA-like_sf"/>
</dbReference>
<keyword evidence="5 6" id="KW-0862">Zinc</keyword>
<evidence type="ECO:0000256" key="7">
    <source>
        <dbReference type="SAM" id="MobiDB-lite"/>
    </source>
</evidence>
<dbReference type="Proteomes" id="UP000078561">
    <property type="component" value="Unassembled WGS sequence"/>
</dbReference>
<feature type="region of interest" description="Disordered" evidence="7">
    <location>
        <begin position="216"/>
        <end position="243"/>
    </location>
</feature>
<keyword evidence="3" id="KW-0677">Repeat</keyword>
<evidence type="ECO:0000256" key="1">
    <source>
        <dbReference type="ARBA" id="ARBA00022723"/>
    </source>
</evidence>
<dbReference type="SUPFAM" id="SSF90229">
    <property type="entry name" value="CCCH zinc finger"/>
    <property type="match status" value="1"/>
</dbReference>
<evidence type="ECO:0000256" key="4">
    <source>
        <dbReference type="ARBA" id="ARBA00022771"/>
    </source>
</evidence>
<gene>
    <name evidence="10" type="primary">ABSGL_06838.1 scaffold 8678</name>
</gene>
<dbReference type="EMBL" id="LT553503">
    <property type="protein sequence ID" value="SAM01101.1"/>
    <property type="molecule type" value="Genomic_DNA"/>
</dbReference>
<dbReference type="PANTHER" id="PTHR31836:SF28">
    <property type="entry name" value="SRCR DOMAIN-CONTAINING PROTEIN-RELATED"/>
    <property type="match status" value="1"/>
</dbReference>
<name>A0A163JFU6_ABSGL</name>
<evidence type="ECO:0000256" key="6">
    <source>
        <dbReference type="PROSITE-ProRule" id="PRU00723"/>
    </source>
</evidence>
<feature type="compositionally biased region" description="Low complexity" evidence="7">
    <location>
        <begin position="231"/>
        <end position="243"/>
    </location>
</feature>
<dbReference type="PROSITE" id="PS50103">
    <property type="entry name" value="ZF_C3H1"/>
    <property type="match status" value="1"/>
</dbReference>
<feature type="signal peptide" evidence="8">
    <location>
        <begin position="1"/>
        <end position="20"/>
    </location>
</feature>
<feature type="domain" description="C3H1-type" evidence="9">
    <location>
        <begin position="136"/>
        <end position="164"/>
    </location>
</feature>
<dbReference type="GO" id="GO:0008270">
    <property type="term" value="F:zinc ion binding"/>
    <property type="evidence" value="ECO:0007669"/>
    <property type="project" value="UniProtKB-KW"/>
</dbReference>
<dbReference type="SMART" id="SM00356">
    <property type="entry name" value="ZnF_C3H1"/>
    <property type="match status" value="1"/>
</dbReference>
<dbReference type="InterPro" id="IPR000571">
    <property type="entry name" value="Znf_CCCH"/>
</dbReference>
<dbReference type="SUPFAM" id="SSF50685">
    <property type="entry name" value="Barwin-like endoglucanases"/>
    <property type="match status" value="1"/>
</dbReference>
<keyword evidence="1 6" id="KW-0479">Metal-binding</keyword>
<dbReference type="InParanoid" id="A0A163JFU6"/>
<dbReference type="AlphaFoldDB" id="A0A163JFU6"/>
<feature type="zinc finger region" description="C3H1-type" evidence="6">
    <location>
        <begin position="136"/>
        <end position="164"/>
    </location>
</feature>
<evidence type="ECO:0000259" key="9">
    <source>
        <dbReference type="PROSITE" id="PS50103"/>
    </source>
</evidence>
<evidence type="ECO:0000256" key="8">
    <source>
        <dbReference type="SAM" id="SignalP"/>
    </source>
</evidence>
<accession>A0A163JFU6</accession>
<feature type="chain" id="PRO_5007843347" description="C3H1-type domain-containing protein" evidence="8">
    <location>
        <begin position="21"/>
        <end position="352"/>
    </location>
</feature>
<evidence type="ECO:0000256" key="5">
    <source>
        <dbReference type="ARBA" id="ARBA00022833"/>
    </source>
</evidence>
<dbReference type="OrthoDB" id="406505at2759"/>
<dbReference type="InterPro" id="IPR036855">
    <property type="entry name" value="Znf_CCCH_sf"/>
</dbReference>
<proteinExistence type="predicted"/>
<keyword evidence="4 6" id="KW-0863">Zinc-finger</keyword>
<evidence type="ECO:0000256" key="2">
    <source>
        <dbReference type="ARBA" id="ARBA00022729"/>
    </source>
</evidence>
<feature type="compositionally biased region" description="Polar residues" evidence="7">
    <location>
        <begin position="216"/>
        <end position="230"/>
    </location>
</feature>